<dbReference type="Proteomes" id="UP001254848">
    <property type="component" value="Unassembled WGS sequence"/>
</dbReference>
<dbReference type="EMBL" id="JAUOZS010000001">
    <property type="protein sequence ID" value="MDT8902228.1"/>
    <property type="molecule type" value="Genomic_DNA"/>
</dbReference>
<dbReference type="Pfam" id="PF00589">
    <property type="entry name" value="Phage_integrase"/>
    <property type="match status" value="1"/>
</dbReference>
<keyword evidence="2 4" id="KW-0238">DNA-binding</keyword>
<name>A0ABU3NZK7_9FIRM</name>
<dbReference type="InterPro" id="IPR013762">
    <property type="entry name" value="Integrase-like_cat_sf"/>
</dbReference>
<evidence type="ECO:0000259" key="5">
    <source>
        <dbReference type="PROSITE" id="PS51898"/>
    </source>
</evidence>
<dbReference type="PROSITE" id="PS51898">
    <property type="entry name" value="TYR_RECOMBINASE"/>
    <property type="match status" value="1"/>
</dbReference>
<keyword evidence="8" id="KW-1185">Reference proteome</keyword>
<protein>
    <submittedName>
        <fullName evidence="7">Tyrosine-type recombinase/integrase</fullName>
    </submittedName>
</protein>
<dbReference type="Gene3D" id="1.10.150.130">
    <property type="match status" value="1"/>
</dbReference>
<dbReference type="PANTHER" id="PTHR30349">
    <property type="entry name" value="PHAGE INTEGRASE-RELATED"/>
    <property type="match status" value="1"/>
</dbReference>
<proteinExistence type="predicted"/>
<keyword evidence="3" id="KW-0233">DNA recombination</keyword>
<organism evidence="7 8">
    <name type="scientific">Anaeroselena agilis</name>
    <dbReference type="NCBI Taxonomy" id="3063788"/>
    <lineage>
        <taxon>Bacteria</taxon>
        <taxon>Bacillati</taxon>
        <taxon>Bacillota</taxon>
        <taxon>Negativicutes</taxon>
        <taxon>Acetonemataceae</taxon>
        <taxon>Anaeroselena</taxon>
    </lineage>
</organism>
<evidence type="ECO:0000256" key="1">
    <source>
        <dbReference type="ARBA" id="ARBA00022908"/>
    </source>
</evidence>
<dbReference type="CDD" id="cd01189">
    <property type="entry name" value="INT_ICEBs1_C_like"/>
    <property type="match status" value="1"/>
</dbReference>
<dbReference type="PROSITE" id="PS51900">
    <property type="entry name" value="CB"/>
    <property type="match status" value="1"/>
</dbReference>
<evidence type="ECO:0000259" key="6">
    <source>
        <dbReference type="PROSITE" id="PS51900"/>
    </source>
</evidence>
<feature type="domain" description="Tyr recombinase" evidence="5">
    <location>
        <begin position="175"/>
        <end position="414"/>
    </location>
</feature>
<keyword evidence="1" id="KW-0229">DNA integration</keyword>
<dbReference type="InterPro" id="IPR044068">
    <property type="entry name" value="CB"/>
</dbReference>
<dbReference type="InterPro" id="IPR050090">
    <property type="entry name" value="Tyrosine_recombinase_XerCD"/>
</dbReference>
<dbReference type="Pfam" id="PF14659">
    <property type="entry name" value="Phage_int_SAM_3"/>
    <property type="match status" value="1"/>
</dbReference>
<evidence type="ECO:0000256" key="3">
    <source>
        <dbReference type="ARBA" id="ARBA00023172"/>
    </source>
</evidence>
<reference evidence="7 8" key="1">
    <citation type="submission" date="2023-07" db="EMBL/GenBank/DDBJ databases">
        <title>The novel representative of Negativicutes class, Anaeroselena agilis gen. nov. sp. nov.</title>
        <authorList>
            <person name="Prokofeva M.I."/>
            <person name="Elcheninov A.G."/>
            <person name="Klyukina A."/>
            <person name="Kublanov I.V."/>
            <person name="Frolov E.N."/>
            <person name="Podosokorskaya O.A."/>
        </authorList>
    </citation>
    <scope>NUCLEOTIDE SEQUENCE [LARGE SCALE GENOMIC DNA]</scope>
    <source>
        <strain evidence="7 8">4137-cl</strain>
    </source>
</reference>
<sequence>MSIQEKNGIWYAVIMYRDPLTNKKKYKWVRAGKSSKEAEKLERSLRTDLDRGNITFSDKTTLEKFLNQWLEIVIKPNLRASTYANYKVQIKNISKNLGNTDLIKLKAPQIQAHYNSELQRPLKKDKDGNVVKTVRPTSVRLQHSILTMALDKAVEWQLIPKNPCNFTDPPQKNKPKNAAYAPQHVQTAIDIAEDTNLYLPVLLGFLCGLRRGEICGLRWSDLNLREKYAKVQHSLDRMNIDDAIRLHKDGIVAWYGYPSKDNKSVLALGPVKTDESEGYVSLPTIVINELRMELLAQIIQMERLGPSYHDHDFVWIWDDGRPHDPDYLYHSFKKMIRRQNKAVDDDSKIPANEKEARKLPDIRPHDMRHTHATLLLRSKIDTKIVSQKLRHKKASFTQDYYQHVHKDMQEETANVMDEMFGKKDD</sequence>
<gene>
    <name evidence="7" type="ORF">Q4T40_13305</name>
</gene>
<dbReference type="InterPro" id="IPR010998">
    <property type="entry name" value="Integrase_recombinase_N"/>
</dbReference>
<evidence type="ECO:0000313" key="8">
    <source>
        <dbReference type="Proteomes" id="UP001254848"/>
    </source>
</evidence>
<dbReference type="RefSeq" id="WP_413780714.1">
    <property type="nucleotide sequence ID" value="NZ_JAUOZS010000001.1"/>
</dbReference>
<comment type="caution">
    <text evidence="7">The sequence shown here is derived from an EMBL/GenBank/DDBJ whole genome shotgun (WGS) entry which is preliminary data.</text>
</comment>
<feature type="domain" description="Core-binding (CB)" evidence="6">
    <location>
        <begin position="60"/>
        <end position="154"/>
    </location>
</feature>
<evidence type="ECO:0000313" key="7">
    <source>
        <dbReference type="EMBL" id="MDT8902228.1"/>
    </source>
</evidence>
<accession>A0ABU3NZK7</accession>
<evidence type="ECO:0000256" key="4">
    <source>
        <dbReference type="PROSITE-ProRule" id="PRU01248"/>
    </source>
</evidence>
<dbReference type="InterPro" id="IPR011010">
    <property type="entry name" value="DNA_brk_join_enz"/>
</dbReference>
<dbReference type="PANTHER" id="PTHR30349:SF91">
    <property type="entry name" value="INTA PROTEIN"/>
    <property type="match status" value="1"/>
</dbReference>
<dbReference type="InterPro" id="IPR002104">
    <property type="entry name" value="Integrase_catalytic"/>
</dbReference>
<dbReference type="InterPro" id="IPR004107">
    <property type="entry name" value="Integrase_SAM-like_N"/>
</dbReference>
<dbReference type="SUPFAM" id="SSF56349">
    <property type="entry name" value="DNA breaking-rejoining enzymes"/>
    <property type="match status" value="1"/>
</dbReference>
<dbReference type="Gene3D" id="1.10.443.10">
    <property type="entry name" value="Intergrase catalytic core"/>
    <property type="match status" value="1"/>
</dbReference>
<evidence type="ECO:0000256" key="2">
    <source>
        <dbReference type="ARBA" id="ARBA00023125"/>
    </source>
</evidence>